<dbReference type="InterPro" id="IPR010563">
    <property type="entry name" value="TraK_N"/>
</dbReference>
<feature type="domain" description="TraK C-terminal" evidence="2">
    <location>
        <begin position="163"/>
        <end position="264"/>
    </location>
</feature>
<keyword evidence="4" id="KW-1185">Reference proteome</keyword>
<dbReference type="InterPro" id="IPR055397">
    <property type="entry name" value="TraK_C"/>
</dbReference>
<evidence type="ECO:0000259" key="2">
    <source>
        <dbReference type="Pfam" id="PF23536"/>
    </source>
</evidence>
<dbReference type="EMBL" id="MIPT01000002">
    <property type="protein sequence ID" value="OHT17905.1"/>
    <property type="molecule type" value="Genomic_DNA"/>
</dbReference>
<dbReference type="Pfam" id="PF06586">
    <property type="entry name" value="TraK_N"/>
    <property type="match status" value="1"/>
</dbReference>
<gene>
    <name evidence="3" type="ORF">BHE75_04409</name>
</gene>
<dbReference type="Proteomes" id="UP000179467">
    <property type="component" value="Unassembled WGS sequence"/>
</dbReference>
<organism evidence="3 4">
    <name type="scientific">Edaphosphingomonas haloaromaticamans</name>
    <dbReference type="NCBI Taxonomy" id="653954"/>
    <lineage>
        <taxon>Bacteria</taxon>
        <taxon>Pseudomonadati</taxon>
        <taxon>Pseudomonadota</taxon>
        <taxon>Alphaproteobacteria</taxon>
        <taxon>Sphingomonadales</taxon>
        <taxon>Rhizorhabdaceae</taxon>
        <taxon>Edaphosphingomonas</taxon>
    </lineage>
</organism>
<name>A0A1S1H784_9SPHN</name>
<reference evidence="3 4" key="1">
    <citation type="submission" date="2016-09" db="EMBL/GenBank/DDBJ databases">
        <title>Metabolic pathway, cell adaptation mechanisms and a novel monoxygenase revealed through proteogenomic-transcription analysis of a Sphingomonas haloaromaticamans strain degrading the fungicide ortho-phenylphenol.</title>
        <authorList>
            <person name="Perruchon C."/>
            <person name="Papadopoulou E.S."/>
            <person name="Rousidou C."/>
            <person name="Vasileiadis S."/>
            <person name="Tanou G."/>
            <person name="Amoutzias G."/>
            <person name="Molassiotis A."/>
            <person name="Karpouzas D.G."/>
        </authorList>
    </citation>
    <scope>NUCLEOTIDE SEQUENCE [LARGE SCALE GENOMIC DNA]</scope>
    <source>
        <strain evidence="3 4">P3</strain>
    </source>
</reference>
<dbReference type="Pfam" id="PF23536">
    <property type="entry name" value="TraK_C"/>
    <property type="match status" value="1"/>
</dbReference>
<evidence type="ECO:0000313" key="3">
    <source>
        <dbReference type="EMBL" id="OHT17905.1"/>
    </source>
</evidence>
<dbReference type="OrthoDB" id="7497953at2"/>
<protein>
    <submittedName>
        <fullName evidence="3">TraK protein</fullName>
    </submittedName>
</protein>
<sequence length="269" mass="28708">MSVYIIGSAATGAVFLSRYYCIVSRMIGVALVAVSFFLITSPAWADQTVMAADGSQVDCAASAKDLTRISLVEDEFASVSKISTGNPQDDFSVVNEPVRGDIYLSVPEGFARPALSFFATSKRGYVYKIVCRIAGEQAVQLFISNPAIAKANVEENGAPQAVVATSPQEAAVVLIQAMYSNSVADGYEMRQRTLRPVYVGNLKVQMIAEYRGSELTGRVLRIENRGGEAVTLTESTVAPSSALAVSIAEPKLEPGKVTTAYLVSQTGRQ</sequence>
<dbReference type="AlphaFoldDB" id="A0A1S1H784"/>
<dbReference type="RefSeq" id="WP_066701140.1">
    <property type="nucleotide sequence ID" value="NZ_MIPT01000002.1"/>
</dbReference>
<proteinExistence type="predicted"/>
<comment type="caution">
    <text evidence="3">The sequence shown here is derived from an EMBL/GenBank/DDBJ whole genome shotgun (WGS) entry which is preliminary data.</text>
</comment>
<accession>A0A1S1H784</accession>
<evidence type="ECO:0000313" key="4">
    <source>
        <dbReference type="Proteomes" id="UP000179467"/>
    </source>
</evidence>
<evidence type="ECO:0000259" key="1">
    <source>
        <dbReference type="Pfam" id="PF06586"/>
    </source>
</evidence>
<feature type="domain" description="TraK N-terminal" evidence="1">
    <location>
        <begin position="50"/>
        <end position="150"/>
    </location>
</feature>